<keyword evidence="4" id="KW-0812">Transmembrane</keyword>
<feature type="signal peptide" evidence="9">
    <location>
        <begin position="1"/>
        <end position="20"/>
    </location>
</feature>
<dbReference type="InterPro" id="IPR016166">
    <property type="entry name" value="FAD-bd_PCMH"/>
</dbReference>
<dbReference type="Gene3D" id="3.30.70.2520">
    <property type="match status" value="1"/>
</dbReference>
<dbReference type="Gene3D" id="3.30.465.10">
    <property type="match status" value="1"/>
</dbReference>
<evidence type="ECO:0000313" key="12">
    <source>
        <dbReference type="Proteomes" id="UP000239899"/>
    </source>
</evidence>
<comment type="caution">
    <text evidence="11">The sequence shown here is derived from an EMBL/GenBank/DDBJ whole genome shotgun (WGS) entry which is preliminary data.</text>
</comment>
<evidence type="ECO:0000259" key="10">
    <source>
        <dbReference type="PROSITE" id="PS51387"/>
    </source>
</evidence>
<keyword evidence="5" id="KW-1133">Transmembrane helix</keyword>
<dbReference type="PANTHER" id="PTHR11923:SF51">
    <property type="entry name" value="LYSOSOME MEMBRANE PROTEIN 2"/>
    <property type="match status" value="1"/>
</dbReference>
<evidence type="ECO:0000313" key="11">
    <source>
        <dbReference type="EMBL" id="PRW58079.1"/>
    </source>
</evidence>
<dbReference type="PROSITE" id="PS51257">
    <property type="entry name" value="PROKAR_LIPOPROTEIN"/>
    <property type="match status" value="1"/>
</dbReference>
<dbReference type="InterPro" id="IPR036318">
    <property type="entry name" value="FAD-bd_PCMH-like_sf"/>
</dbReference>
<evidence type="ECO:0000256" key="2">
    <source>
        <dbReference type="ARBA" id="ARBA00005147"/>
    </source>
</evidence>
<evidence type="ECO:0000256" key="3">
    <source>
        <dbReference type="ARBA" id="ARBA00010532"/>
    </source>
</evidence>
<evidence type="ECO:0000256" key="8">
    <source>
        <dbReference type="ARBA" id="ARBA00023180"/>
    </source>
</evidence>
<keyword evidence="8" id="KW-0325">Glycoprotein</keyword>
<name>A0A2P6TVI9_CHLSO</name>
<dbReference type="InterPro" id="IPR002159">
    <property type="entry name" value="CD36_fam"/>
</dbReference>
<dbReference type="Pfam" id="PF01565">
    <property type="entry name" value="FAD_binding_4"/>
    <property type="match status" value="1"/>
</dbReference>
<feature type="domain" description="FAD-binding PCMH-type" evidence="10">
    <location>
        <begin position="476"/>
        <end position="678"/>
    </location>
</feature>
<evidence type="ECO:0000256" key="4">
    <source>
        <dbReference type="ARBA" id="ARBA00022692"/>
    </source>
</evidence>
<proteinExistence type="inferred from homology"/>
<dbReference type="PRINTS" id="PR01609">
    <property type="entry name" value="CD36FAMILY"/>
</dbReference>
<evidence type="ECO:0000256" key="7">
    <source>
        <dbReference type="ARBA" id="ARBA00023136"/>
    </source>
</evidence>
<dbReference type="AlphaFoldDB" id="A0A2P6TVI9"/>
<comment type="similarity">
    <text evidence="3">Belongs to the CD36 family.</text>
</comment>
<keyword evidence="7" id="KW-0472">Membrane</keyword>
<evidence type="ECO:0000256" key="1">
    <source>
        <dbReference type="ARBA" id="ARBA00004370"/>
    </source>
</evidence>
<comment type="subcellular location">
    <subcellularLocation>
        <location evidence="1">Membrane</location>
    </subcellularLocation>
</comment>
<dbReference type="SUPFAM" id="SSF56176">
    <property type="entry name" value="FAD-binding/transporter-associated domain-like"/>
    <property type="match status" value="1"/>
</dbReference>
<reference evidence="11 12" key="1">
    <citation type="journal article" date="2018" name="Plant J.">
        <title>Genome sequences of Chlorella sorokiniana UTEX 1602 and Micractinium conductrix SAG 241.80: implications to maltose excretion by a green alga.</title>
        <authorList>
            <person name="Arriola M.B."/>
            <person name="Velmurugan N."/>
            <person name="Zhang Y."/>
            <person name="Plunkett M.H."/>
            <person name="Hondzo H."/>
            <person name="Barney B.M."/>
        </authorList>
    </citation>
    <scope>NUCLEOTIDE SEQUENCE [LARGE SCALE GENOMIC DNA]</scope>
    <source>
        <strain evidence="12">UTEX 1602</strain>
    </source>
</reference>
<evidence type="ECO:0000256" key="6">
    <source>
        <dbReference type="ARBA" id="ARBA00023002"/>
    </source>
</evidence>
<dbReference type="GO" id="GO:0071949">
    <property type="term" value="F:FAD binding"/>
    <property type="evidence" value="ECO:0007669"/>
    <property type="project" value="InterPro"/>
</dbReference>
<dbReference type="InterPro" id="IPR006094">
    <property type="entry name" value="Oxid_FAD_bind_N"/>
</dbReference>
<protein>
    <submittedName>
        <fullName evidence="11">Scavenger receptor class B member 1</fullName>
    </submittedName>
</protein>
<dbReference type="GO" id="GO:0005737">
    <property type="term" value="C:cytoplasm"/>
    <property type="evidence" value="ECO:0007669"/>
    <property type="project" value="TreeGrafter"/>
</dbReference>
<dbReference type="GO" id="GO:0016020">
    <property type="term" value="C:membrane"/>
    <property type="evidence" value="ECO:0007669"/>
    <property type="project" value="UniProtKB-SubCell"/>
</dbReference>
<dbReference type="STRING" id="3076.A0A2P6TVI9"/>
<keyword evidence="11" id="KW-0675">Receptor</keyword>
<dbReference type="UniPathway" id="UPA00132"/>
<dbReference type="OrthoDB" id="610608at2759"/>
<dbReference type="GO" id="GO:0003885">
    <property type="term" value="F:D-arabinono-1,4-lactone oxidase activity"/>
    <property type="evidence" value="ECO:0007669"/>
    <property type="project" value="InterPro"/>
</dbReference>
<dbReference type="InterPro" id="IPR007173">
    <property type="entry name" value="ALO_C"/>
</dbReference>
<dbReference type="GO" id="GO:0005044">
    <property type="term" value="F:scavenger receptor activity"/>
    <property type="evidence" value="ECO:0007669"/>
    <property type="project" value="TreeGrafter"/>
</dbReference>
<comment type="pathway">
    <text evidence="2">Cofactor biosynthesis; L-ascorbate biosynthesis.</text>
</comment>
<dbReference type="GO" id="GO:0019853">
    <property type="term" value="P:L-ascorbic acid biosynthetic process"/>
    <property type="evidence" value="ECO:0007669"/>
    <property type="project" value="UniProtKB-UniPathway"/>
</dbReference>
<dbReference type="Pfam" id="PF04030">
    <property type="entry name" value="ALO"/>
    <property type="match status" value="1"/>
</dbReference>
<accession>A0A2P6TVI9</accession>
<keyword evidence="9" id="KW-0732">Signal</keyword>
<dbReference type="PANTHER" id="PTHR11923">
    <property type="entry name" value="SCAVENGER RECEPTOR CLASS B TYPE-1 SR-B1"/>
    <property type="match status" value="1"/>
</dbReference>
<organism evidence="11 12">
    <name type="scientific">Chlorella sorokiniana</name>
    <name type="common">Freshwater green alga</name>
    <dbReference type="NCBI Taxonomy" id="3076"/>
    <lineage>
        <taxon>Eukaryota</taxon>
        <taxon>Viridiplantae</taxon>
        <taxon>Chlorophyta</taxon>
        <taxon>core chlorophytes</taxon>
        <taxon>Trebouxiophyceae</taxon>
        <taxon>Chlorellales</taxon>
        <taxon>Chlorellaceae</taxon>
        <taxon>Chlorella clade</taxon>
        <taxon>Chlorella</taxon>
    </lineage>
</organism>
<evidence type="ECO:0000256" key="9">
    <source>
        <dbReference type="SAM" id="SignalP"/>
    </source>
</evidence>
<keyword evidence="6" id="KW-0560">Oxidoreductase</keyword>
<evidence type="ECO:0000256" key="5">
    <source>
        <dbReference type="ARBA" id="ARBA00022989"/>
    </source>
</evidence>
<dbReference type="Proteomes" id="UP000239899">
    <property type="component" value="Unassembled WGS sequence"/>
</dbReference>
<dbReference type="PROSITE" id="PS51387">
    <property type="entry name" value="FAD_PCMH"/>
    <property type="match status" value="1"/>
</dbReference>
<dbReference type="Pfam" id="PF01130">
    <property type="entry name" value="CD36"/>
    <property type="match status" value="1"/>
</dbReference>
<keyword evidence="12" id="KW-1185">Reference proteome</keyword>
<sequence length="987" mass="109357">MPSRAALAWLAAGLTCGCLAAALAFGAVPLHNYIERRVVEAVQEQVVWSPDSPEQVQARFADNSDPSMPPLRARFHFLNITNLEAVRQGAKPELQEVGPYTFQSVKVKRQVEFVRDGDAVRYHEYRYFRPLPELSNGSLSDPITTLNVPLVGAVEVIGSLGVWKARRLLQMLAAWVERWGDPRVQGLFTTRTAGELLFGYEDQLLRQLSRFVPKLNPSFGLQPNMTSPDQADAEAPTQANTGLRQLSRVWQTELWRNVSEISSWAPPHLEHVRGSDGVQFRPGLALGDRVELWLGEIYRAITLVAQEEVDQGGVPLLRLHFDPAASEVDPRYFQYVRGLWNITSPTAGGPSGKPGQPGPPIFLSRPHYCDADPALAAGVIGLNCQPELHESHLDVEPNTGITLGASVKLMMSSWFGRKWSMIDAAVQDTYLPIMWVEIASQAGRQQLRQLAPLLLGPASHTACGLPTELANFQGYYECNDAVKLGRPKSVEEVQAMVGMFPRVKASGVGHSWFKESFCAGNDSNSLNIVMTELQPTLDMMTSPIDPKNWRGKTIPASFPIQVDELAQTVTVAAGITQRVLLDYLAEYKYWKQPSGWTLPAFTWFLDQTIGGAVSTASHGSSMKWGSLSSQLVSLRMVLANGTLAEFSPKKTPHLFNAVGASVGRLGVITDLTFRIVPQQAVQRTLKEMSFDDFVNQLQETQADYVAAKQAGDVDGMKRALFQVHETQAFWALPGASIQRVDYEHLNKEPSSVLLNIVPGAEPLVKSMNGPEDDIFTQQEKKALAANTRMPVNPRFWSNFYVSQLRPKLVSGTFESRKKVAIPMSRAATCLEEVGKEVYGPGKLWEGARTPFLLRFITAEDFYLSPAHGEPVMYINFEDYVSLSAGKPSEQFEQIASLFRQRCGARWHWGKEGWTRHAQCFDGAKEYPKWCHFGCAVQELDPTGKFASEWEGWRFNATRGGAVVPFASCCGPQGFSSECQCASRAPCK</sequence>
<gene>
    <name evidence="11" type="ORF">C2E21_3109</name>
</gene>
<dbReference type="InterPro" id="IPR016169">
    <property type="entry name" value="FAD-bd_PCMH_sub2"/>
</dbReference>
<feature type="chain" id="PRO_5015108707" evidence="9">
    <location>
        <begin position="21"/>
        <end position="987"/>
    </location>
</feature>
<dbReference type="EMBL" id="LHPG02000005">
    <property type="protein sequence ID" value="PRW58079.1"/>
    <property type="molecule type" value="Genomic_DNA"/>
</dbReference>